<organism evidence="3 4">
    <name type="scientific">Candidatus Auribacter fodinae</name>
    <dbReference type="NCBI Taxonomy" id="2093366"/>
    <lineage>
        <taxon>Bacteria</taxon>
        <taxon>Pseudomonadati</taxon>
        <taxon>Candidatus Auribacterota</taxon>
        <taxon>Candidatus Auribacteria</taxon>
        <taxon>Candidatus Auribacterales</taxon>
        <taxon>Candidatus Auribacteraceae</taxon>
        <taxon>Candidatus Auribacter</taxon>
    </lineage>
</organism>
<evidence type="ECO:0000259" key="2">
    <source>
        <dbReference type="Pfam" id="PF02775"/>
    </source>
</evidence>
<dbReference type="PANTHER" id="PTHR48084:SF3">
    <property type="entry name" value="SUBUNIT OF PYRUVATE:FLAVODOXIN OXIDOREDUCTASE"/>
    <property type="match status" value="1"/>
</dbReference>
<dbReference type="SUPFAM" id="SSF52518">
    <property type="entry name" value="Thiamin diphosphate-binding fold (THDP-binding)"/>
    <property type="match status" value="1"/>
</dbReference>
<dbReference type="AlphaFoldDB" id="A0A3A4R2I9"/>
<dbReference type="GO" id="GO:0045333">
    <property type="term" value="P:cellular respiration"/>
    <property type="evidence" value="ECO:0007669"/>
    <property type="project" value="UniProtKB-ARBA"/>
</dbReference>
<dbReference type="GO" id="GO:0030976">
    <property type="term" value="F:thiamine pyrophosphate binding"/>
    <property type="evidence" value="ECO:0007669"/>
    <property type="project" value="InterPro"/>
</dbReference>
<dbReference type="InterPro" id="IPR051457">
    <property type="entry name" value="2-oxoacid:Fd_oxidoreductase"/>
</dbReference>
<dbReference type="EMBL" id="QZJZ01000031">
    <property type="protein sequence ID" value="RJP60305.1"/>
    <property type="molecule type" value="Genomic_DNA"/>
</dbReference>
<evidence type="ECO:0000256" key="1">
    <source>
        <dbReference type="ARBA" id="ARBA00023002"/>
    </source>
</evidence>
<dbReference type="Pfam" id="PF02775">
    <property type="entry name" value="TPP_enzyme_C"/>
    <property type="match status" value="1"/>
</dbReference>
<accession>A0A3A4R2I9</accession>
<name>A0A3A4R2I9_9BACT</name>
<sequence length="242" mass="26657">MTTYTMPESLKNVRTHYCPGCSHGIIHKILAECIDELNMRENTVGVSPVGCAVIAYEYLNLDMVEALHGRAPAIATGLKRALPDKLVFTYQGDGDLLAIGISELIHAANRGENFTIIFVNNRVYGMTGGQMAPTTAPGQKTLTTPYGRDGKMGEPIDVMHLIEPFSNVKYLARGAVYHPNEIRKTKNLIKRALEMQISGDGFSLVEVLATCPTYWRMSPGEAMDYVKDNIAPHVQMGVIKEQ</sequence>
<protein>
    <submittedName>
        <fullName evidence="3">2-oxoglutarate oxidoreductase</fullName>
    </submittedName>
</protein>
<keyword evidence="1" id="KW-0560">Oxidoreductase</keyword>
<dbReference type="CDD" id="cd03375">
    <property type="entry name" value="TPP_OGFOR"/>
    <property type="match status" value="1"/>
</dbReference>
<dbReference type="GO" id="GO:0016625">
    <property type="term" value="F:oxidoreductase activity, acting on the aldehyde or oxo group of donors, iron-sulfur protein as acceptor"/>
    <property type="evidence" value="ECO:0007669"/>
    <property type="project" value="UniProtKB-ARBA"/>
</dbReference>
<comment type="caution">
    <text evidence="3">The sequence shown here is derived from an EMBL/GenBank/DDBJ whole genome shotgun (WGS) entry which is preliminary data.</text>
</comment>
<evidence type="ECO:0000313" key="3">
    <source>
        <dbReference type="EMBL" id="RJP60305.1"/>
    </source>
</evidence>
<dbReference type="GO" id="GO:0044281">
    <property type="term" value="P:small molecule metabolic process"/>
    <property type="evidence" value="ECO:0007669"/>
    <property type="project" value="UniProtKB-ARBA"/>
</dbReference>
<reference evidence="3 4" key="1">
    <citation type="journal article" date="2017" name="ISME J.">
        <title>Energy and carbon metabolisms in a deep terrestrial subsurface fluid microbial community.</title>
        <authorList>
            <person name="Momper L."/>
            <person name="Jungbluth S.P."/>
            <person name="Lee M.D."/>
            <person name="Amend J.P."/>
        </authorList>
    </citation>
    <scope>NUCLEOTIDE SEQUENCE [LARGE SCALE GENOMIC DNA]</scope>
    <source>
        <strain evidence="3">SURF_26</strain>
    </source>
</reference>
<feature type="domain" description="Thiamine pyrophosphate enzyme TPP-binding" evidence="2">
    <location>
        <begin position="56"/>
        <end position="207"/>
    </location>
</feature>
<dbReference type="Gene3D" id="3.40.50.970">
    <property type="match status" value="1"/>
</dbReference>
<dbReference type="InterPro" id="IPR029061">
    <property type="entry name" value="THDP-binding"/>
</dbReference>
<dbReference type="Proteomes" id="UP000266426">
    <property type="component" value="Unassembled WGS sequence"/>
</dbReference>
<proteinExistence type="predicted"/>
<evidence type="ECO:0000313" key="4">
    <source>
        <dbReference type="Proteomes" id="UP000266426"/>
    </source>
</evidence>
<dbReference type="InterPro" id="IPR011766">
    <property type="entry name" value="TPP_enzyme_TPP-bd"/>
</dbReference>
<dbReference type="PANTHER" id="PTHR48084">
    <property type="entry name" value="2-OXOGLUTARATE OXIDOREDUCTASE SUBUNIT KORB-RELATED"/>
    <property type="match status" value="1"/>
</dbReference>
<gene>
    <name evidence="3" type="ORF">C4541_04475</name>
</gene>